<accession>A0A417Y1G4</accession>
<feature type="transmembrane region" description="Helical" evidence="9">
    <location>
        <begin position="112"/>
        <end position="132"/>
    </location>
</feature>
<sequence>MTETPNPADPTDPVDPTDASGEQRGILANSAVMAAGTVVSRFSGFIRSTLLLAALGGGLHADLFTIANTVPNMLYILLAGGVFNAVLVPQLVRSMKNDPDGGTAYVDRVVTLAVLFLGAVTALLVVAAPWVMDLLLDPKFGEPELAAQRQSAIDFARFCLPQVFFYGVFVLVGQILNARGRFGPMMWAPIANNVIAVGVLVVYLFAFGAATTAEQYGAFTMSQELLLGIGSTLGIVAQFLILVPYLRAAGVRLRPRFDFRGVGLGHTMRLAIWTVLFVVVNQAAYVVVVRLASHGTASDAEGTGITIYSSAQLAVMVPHSIITVSLATAILPRLSASAAAHDAAALGRTLVSTIRTALVVVVPFALLLPFIALSMAQVLWGHGAGAAIYPRFETTIALFGGGLVFFTLHYLTLRGFYALELNRTVFLIQCVISAVNITVAIVLVGRADPEHTSPMLVLAYTAAYGVGSLLSFTVLARRLGGLPVGSLLGFAARLLVAGGLGAAAAWIVGLGLDEVLAQAPAPDGWWWAAVHAGVLGLVALGVLIALSRPLQLREVTSVIDTVTARLRRG</sequence>
<keyword evidence="2" id="KW-1003">Cell membrane</keyword>
<feature type="transmembrane region" description="Helical" evidence="9">
    <location>
        <begin position="487"/>
        <end position="512"/>
    </location>
</feature>
<dbReference type="InterPro" id="IPR051050">
    <property type="entry name" value="Lipid_II_flippase_MurJ/MviN"/>
</dbReference>
<dbReference type="EMBL" id="QXGH01000017">
    <property type="protein sequence ID" value="RHW26397.1"/>
    <property type="molecule type" value="Genomic_DNA"/>
</dbReference>
<evidence type="ECO:0000256" key="5">
    <source>
        <dbReference type="ARBA" id="ARBA00022984"/>
    </source>
</evidence>
<feature type="transmembrane region" description="Helical" evidence="9">
    <location>
        <begin position="225"/>
        <end position="249"/>
    </location>
</feature>
<dbReference type="GO" id="GO:0009252">
    <property type="term" value="P:peptidoglycan biosynthetic process"/>
    <property type="evidence" value="ECO:0007669"/>
    <property type="project" value="UniProtKB-KW"/>
</dbReference>
<feature type="transmembrane region" description="Helical" evidence="9">
    <location>
        <begin position="155"/>
        <end position="178"/>
    </location>
</feature>
<keyword evidence="6 9" id="KW-1133">Transmembrane helix</keyword>
<organism evidence="10 11">
    <name type="scientific">Nocardioides immobilis</name>
    <dbReference type="NCBI Taxonomy" id="2049295"/>
    <lineage>
        <taxon>Bacteria</taxon>
        <taxon>Bacillati</taxon>
        <taxon>Actinomycetota</taxon>
        <taxon>Actinomycetes</taxon>
        <taxon>Propionibacteriales</taxon>
        <taxon>Nocardioidaceae</taxon>
        <taxon>Nocardioides</taxon>
    </lineage>
</organism>
<dbReference type="GO" id="GO:0008360">
    <property type="term" value="P:regulation of cell shape"/>
    <property type="evidence" value="ECO:0007669"/>
    <property type="project" value="UniProtKB-KW"/>
</dbReference>
<keyword evidence="7 9" id="KW-0472">Membrane</keyword>
<feature type="transmembrane region" description="Helical" evidence="9">
    <location>
        <begin position="392"/>
        <end position="413"/>
    </location>
</feature>
<dbReference type="AlphaFoldDB" id="A0A417Y1G4"/>
<evidence type="ECO:0000313" key="11">
    <source>
        <dbReference type="Proteomes" id="UP000283644"/>
    </source>
</evidence>
<feature type="transmembrane region" description="Helical" evidence="9">
    <location>
        <begin position="313"/>
        <end position="336"/>
    </location>
</feature>
<keyword evidence="5" id="KW-0573">Peptidoglycan synthesis</keyword>
<evidence type="ECO:0000256" key="4">
    <source>
        <dbReference type="ARBA" id="ARBA00022960"/>
    </source>
</evidence>
<gene>
    <name evidence="10" type="primary">murJ</name>
    <name evidence="10" type="ORF">D0Z08_13710</name>
</gene>
<feature type="transmembrane region" description="Helical" evidence="9">
    <location>
        <begin position="357"/>
        <end position="380"/>
    </location>
</feature>
<evidence type="ECO:0000256" key="1">
    <source>
        <dbReference type="ARBA" id="ARBA00004651"/>
    </source>
</evidence>
<dbReference type="PRINTS" id="PR01806">
    <property type="entry name" value="VIRFACTRMVIN"/>
</dbReference>
<dbReference type="Proteomes" id="UP000283644">
    <property type="component" value="Unassembled WGS sequence"/>
</dbReference>
<feature type="transmembrane region" description="Helical" evidence="9">
    <location>
        <begin position="73"/>
        <end position="92"/>
    </location>
</feature>
<dbReference type="GO" id="GO:0034204">
    <property type="term" value="P:lipid translocation"/>
    <property type="evidence" value="ECO:0007669"/>
    <property type="project" value="TreeGrafter"/>
</dbReference>
<proteinExistence type="predicted"/>
<evidence type="ECO:0000256" key="3">
    <source>
        <dbReference type="ARBA" id="ARBA00022692"/>
    </source>
</evidence>
<evidence type="ECO:0000256" key="7">
    <source>
        <dbReference type="ARBA" id="ARBA00023136"/>
    </source>
</evidence>
<name>A0A417Y1G4_9ACTN</name>
<dbReference type="RefSeq" id="WP_118925810.1">
    <property type="nucleotide sequence ID" value="NZ_QXGH01000017.1"/>
</dbReference>
<feature type="transmembrane region" description="Helical" evidence="9">
    <location>
        <begin position="190"/>
        <end position="213"/>
    </location>
</feature>
<comment type="subcellular location">
    <subcellularLocation>
        <location evidence="1">Cell membrane</location>
        <topology evidence="1">Multi-pass membrane protein</topology>
    </subcellularLocation>
</comment>
<feature type="transmembrane region" description="Helical" evidence="9">
    <location>
        <begin position="524"/>
        <end position="546"/>
    </location>
</feature>
<evidence type="ECO:0000256" key="2">
    <source>
        <dbReference type="ARBA" id="ARBA00022475"/>
    </source>
</evidence>
<dbReference type="PANTHER" id="PTHR47019">
    <property type="entry name" value="LIPID II FLIPPASE MURJ"/>
    <property type="match status" value="1"/>
</dbReference>
<dbReference type="InterPro" id="IPR004268">
    <property type="entry name" value="MurJ"/>
</dbReference>
<evidence type="ECO:0000256" key="9">
    <source>
        <dbReference type="SAM" id="Phobius"/>
    </source>
</evidence>
<protein>
    <submittedName>
        <fullName evidence="10">Murein biosynthesis integral membrane protein MurJ</fullName>
    </submittedName>
</protein>
<dbReference type="GO" id="GO:0015648">
    <property type="term" value="F:lipid-linked peptidoglycan transporter activity"/>
    <property type="evidence" value="ECO:0007669"/>
    <property type="project" value="TreeGrafter"/>
</dbReference>
<dbReference type="Pfam" id="PF03023">
    <property type="entry name" value="MurJ"/>
    <property type="match status" value="1"/>
</dbReference>
<feature type="region of interest" description="Disordered" evidence="8">
    <location>
        <begin position="1"/>
        <end position="21"/>
    </location>
</feature>
<comment type="caution">
    <text evidence="10">The sequence shown here is derived from an EMBL/GenBank/DDBJ whole genome shotgun (WGS) entry which is preliminary data.</text>
</comment>
<feature type="transmembrane region" description="Helical" evidence="9">
    <location>
        <begin position="425"/>
        <end position="445"/>
    </location>
</feature>
<evidence type="ECO:0000313" key="10">
    <source>
        <dbReference type="EMBL" id="RHW26397.1"/>
    </source>
</evidence>
<keyword evidence="11" id="KW-1185">Reference proteome</keyword>
<dbReference type="OrthoDB" id="9786339at2"/>
<keyword evidence="3 9" id="KW-0812">Transmembrane</keyword>
<keyword evidence="4" id="KW-0133">Cell shape</keyword>
<evidence type="ECO:0000256" key="8">
    <source>
        <dbReference type="SAM" id="MobiDB-lite"/>
    </source>
</evidence>
<evidence type="ECO:0000256" key="6">
    <source>
        <dbReference type="ARBA" id="ARBA00022989"/>
    </source>
</evidence>
<feature type="transmembrane region" description="Helical" evidence="9">
    <location>
        <begin position="270"/>
        <end position="293"/>
    </location>
</feature>
<feature type="transmembrane region" description="Helical" evidence="9">
    <location>
        <begin position="457"/>
        <end position="475"/>
    </location>
</feature>
<feature type="compositionally biased region" description="Low complexity" evidence="8">
    <location>
        <begin position="1"/>
        <end position="18"/>
    </location>
</feature>
<dbReference type="GO" id="GO:0005886">
    <property type="term" value="C:plasma membrane"/>
    <property type="evidence" value="ECO:0007669"/>
    <property type="project" value="UniProtKB-SubCell"/>
</dbReference>
<dbReference type="NCBIfam" id="TIGR01695">
    <property type="entry name" value="murJ_mviN"/>
    <property type="match status" value="1"/>
</dbReference>
<dbReference type="PANTHER" id="PTHR47019:SF1">
    <property type="entry name" value="LIPID II FLIPPASE MURJ"/>
    <property type="match status" value="1"/>
</dbReference>
<reference evidence="10 11" key="1">
    <citation type="submission" date="2018-09" db="EMBL/GenBank/DDBJ databases">
        <title>Genome sequencing of Nocardioides immobilis CCTCC AB 2017083 for comparison to Nocardioides silvaticus.</title>
        <authorList>
            <person name="Li C."/>
            <person name="Wang G."/>
        </authorList>
    </citation>
    <scope>NUCLEOTIDE SEQUENCE [LARGE SCALE GENOMIC DNA]</scope>
    <source>
        <strain evidence="10 11">CCTCC AB 2017083</strain>
    </source>
</reference>